<dbReference type="Proteomes" id="UP000254863">
    <property type="component" value="Unassembled WGS sequence"/>
</dbReference>
<evidence type="ECO:0000256" key="3">
    <source>
        <dbReference type="ARBA" id="ARBA00022989"/>
    </source>
</evidence>
<dbReference type="EMBL" id="UGMS01000001">
    <property type="protein sequence ID" value="STV78756.1"/>
    <property type="molecule type" value="Genomic_DNA"/>
</dbReference>
<name>A0A7H4N5M1_9ENTR</name>
<dbReference type="GO" id="GO:0016020">
    <property type="term" value="C:membrane"/>
    <property type="evidence" value="ECO:0007669"/>
    <property type="project" value="UniProtKB-SubCell"/>
</dbReference>
<evidence type="ECO:0000313" key="6">
    <source>
        <dbReference type="EMBL" id="STV78756.1"/>
    </source>
</evidence>
<evidence type="ECO:0000256" key="2">
    <source>
        <dbReference type="ARBA" id="ARBA00022692"/>
    </source>
</evidence>
<dbReference type="AlphaFoldDB" id="A0A7H4N5M1"/>
<accession>A0A7H4N5M1</accession>
<proteinExistence type="predicted"/>
<keyword evidence="2 5" id="KW-0812">Transmembrane</keyword>
<evidence type="ECO:0000256" key="4">
    <source>
        <dbReference type="ARBA" id="ARBA00023136"/>
    </source>
</evidence>
<dbReference type="PANTHER" id="PTHR42770">
    <property type="entry name" value="AMINO ACID TRANSPORTER-RELATED"/>
    <property type="match status" value="1"/>
</dbReference>
<keyword evidence="4 5" id="KW-0472">Membrane</keyword>
<keyword evidence="3 5" id="KW-1133">Transmembrane helix</keyword>
<feature type="transmembrane region" description="Helical" evidence="5">
    <location>
        <begin position="163"/>
        <end position="180"/>
    </location>
</feature>
<sequence>MYPASQMAASGAPFAVSASTILGGWAAPMVSAFTAFACLTSLGSWMMLVGQAGVRAANDGNFPKVYGELDSNGIPKKGLLLAAVKMTALMVLITLMNSTGGKASDLFGELTGIAVLLTMLPYFYSCVDLIRFEGINVRNFVSLICSVLGCAFCFIALMGASSFELAGTFIVSLIILMFYGRKMHQRQNNDNSADSSTASAH</sequence>
<protein>
    <submittedName>
        <fullName evidence="6">Lysine/cadaverine antiporter membrane protein CadB</fullName>
    </submittedName>
</protein>
<feature type="transmembrane region" description="Helical" evidence="5">
    <location>
        <begin position="7"/>
        <end position="27"/>
    </location>
</feature>
<feature type="transmembrane region" description="Helical" evidence="5">
    <location>
        <begin position="139"/>
        <end position="157"/>
    </location>
</feature>
<dbReference type="PANTHER" id="PTHR42770:SF5">
    <property type="entry name" value="CADAVERINE_LYSINE ANTIPORTER"/>
    <property type="match status" value="1"/>
</dbReference>
<feature type="transmembrane region" description="Helical" evidence="5">
    <location>
        <begin position="78"/>
        <end position="98"/>
    </location>
</feature>
<comment type="subcellular location">
    <subcellularLocation>
        <location evidence="1">Membrane</location>
        <topology evidence="1">Multi-pass membrane protein</topology>
    </subcellularLocation>
</comment>
<gene>
    <name evidence="6" type="primary">adiC_1</name>
    <name evidence="6" type="ORF">NCTC11685_02348</name>
</gene>
<dbReference type="Gene3D" id="1.20.1740.10">
    <property type="entry name" value="Amino acid/polyamine transporter I"/>
    <property type="match status" value="1"/>
</dbReference>
<feature type="transmembrane region" description="Helical" evidence="5">
    <location>
        <begin position="110"/>
        <end position="127"/>
    </location>
</feature>
<dbReference type="InterPro" id="IPR050367">
    <property type="entry name" value="APC_superfamily"/>
</dbReference>
<evidence type="ECO:0000313" key="7">
    <source>
        <dbReference type="Proteomes" id="UP000254863"/>
    </source>
</evidence>
<evidence type="ECO:0000256" key="1">
    <source>
        <dbReference type="ARBA" id="ARBA00004141"/>
    </source>
</evidence>
<reference evidence="6 7" key="1">
    <citation type="submission" date="2018-06" db="EMBL/GenBank/DDBJ databases">
        <authorList>
            <consortium name="Pathogen Informatics"/>
            <person name="Doyle S."/>
        </authorList>
    </citation>
    <scope>NUCLEOTIDE SEQUENCE [LARGE SCALE GENOMIC DNA]</scope>
    <source>
        <strain evidence="6 7">NCTC11685</strain>
    </source>
</reference>
<comment type="caution">
    <text evidence="6">The sequence shown here is derived from an EMBL/GenBank/DDBJ whole genome shotgun (WGS) entry which is preliminary data.</text>
</comment>
<organism evidence="6 7">
    <name type="scientific">Klebsiella michiganensis</name>
    <dbReference type="NCBI Taxonomy" id="1134687"/>
    <lineage>
        <taxon>Bacteria</taxon>
        <taxon>Pseudomonadati</taxon>
        <taxon>Pseudomonadota</taxon>
        <taxon>Gammaproteobacteria</taxon>
        <taxon>Enterobacterales</taxon>
        <taxon>Enterobacteriaceae</taxon>
        <taxon>Klebsiella/Raoultella group</taxon>
        <taxon>Klebsiella</taxon>
    </lineage>
</organism>
<evidence type="ECO:0000256" key="5">
    <source>
        <dbReference type="SAM" id="Phobius"/>
    </source>
</evidence>